<evidence type="ECO:0000313" key="2">
    <source>
        <dbReference type="Proteomes" id="UP000050360"/>
    </source>
</evidence>
<reference evidence="1 2" key="1">
    <citation type="submission" date="2015-09" db="EMBL/GenBank/DDBJ databases">
        <title>A metagenomics-based metabolic model of nitrate-dependent anaerobic oxidation of methane by Methanoperedens-like archaea.</title>
        <authorList>
            <person name="Arshad A."/>
            <person name="Speth D.R."/>
            <person name="De Graaf R.M."/>
            <person name="Op Den Camp H.J."/>
            <person name="Jetten M.S."/>
            <person name="Welte C.U."/>
        </authorList>
    </citation>
    <scope>NUCLEOTIDE SEQUENCE [LARGE SCALE GENOMIC DNA]</scope>
</reference>
<proteinExistence type="predicted"/>
<accession>A0A0P8CL05</accession>
<dbReference type="EMBL" id="LKCM01000125">
    <property type="protein sequence ID" value="KPQ43831.1"/>
    <property type="molecule type" value="Genomic_DNA"/>
</dbReference>
<gene>
    <name evidence="1" type="ORF">MPEBLZ_01612</name>
</gene>
<evidence type="ECO:0000313" key="1">
    <source>
        <dbReference type="EMBL" id="KPQ43831.1"/>
    </source>
</evidence>
<name>A0A0P8CL05_9EURY</name>
<sequence length="83" mass="9605">MKNSLFIEAIISFPELVTDKTAAEKTVPSLFQRMVVDDVDGDPYIRIRLDACWKRTNTPDGDIDWNISFITISREEEEDPEKK</sequence>
<comment type="caution">
    <text evidence="1">The sequence shown here is derived from an EMBL/GenBank/DDBJ whole genome shotgun (WGS) entry which is preliminary data.</text>
</comment>
<protein>
    <submittedName>
        <fullName evidence="1">Uncharacterized protein</fullName>
    </submittedName>
</protein>
<organism evidence="1 2">
    <name type="scientific">Candidatus Methanoperedens nitratireducens</name>
    <dbReference type="NCBI Taxonomy" id="1392998"/>
    <lineage>
        <taxon>Archaea</taxon>
        <taxon>Methanobacteriati</taxon>
        <taxon>Methanobacteriota</taxon>
        <taxon>Stenosarchaea group</taxon>
        <taxon>Methanomicrobia</taxon>
        <taxon>Methanosarcinales</taxon>
        <taxon>ANME-2 cluster</taxon>
        <taxon>Candidatus Methanoperedentaceae</taxon>
        <taxon>Candidatus Methanoperedens</taxon>
    </lineage>
</organism>
<dbReference type="Proteomes" id="UP000050360">
    <property type="component" value="Unassembled WGS sequence"/>
</dbReference>
<dbReference type="AlphaFoldDB" id="A0A0P8CL05"/>